<feature type="modified residue" description="4-aspartylphosphate" evidence="2">
    <location>
        <position position="52"/>
    </location>
</feature>
<dbReference type="SUPFAM" id="SSF52172">
    <property type="entry name" value="CheY-like"/>
    <property type="match status" value="1"/>
</dbReference>
<name>A0A212K974_9PROT</name>
<evidence type="ECO:0000256" key="1">
    <source>
        <dbReference type="ARBA" id="ARBA00022553"/>
    </source>
</evidence>
<evidence type="ECO:0000259" key="3">
    <source>
        <dbReference type="PROSITE" id="PS50110"/>
    </source>
</evidence>
<dbReference type="PANTHER" id="PTHR44591">
    <property type="entry name" value="STRESS RESPONSE REGULATOR PROTEIN 1"/>
    <property type="match status" value="1"/>
</dbReference>
<evidence type="ECO:0000313" key="4">
    <source>
        <dbReference type="EMBL" id="SBW08226.1"/>
    </source>
</evidence>
<accession>A0A212K974</accession>
<dbReference type="InterPro" id="IPR050595">
    <property type="entry name" value="Bact_response_regulator"/>
</dbReference>
<dbReference type="PROSITE" id="PS50110">
    <property type="entry name" value="RESPONSE_REGULATORY"/>
    <property type="match status" value="1"/>
</dbReference>
<reference evidence="4" key="1">
    <citation type="submission" date="2016-04" db="EMBL/GenBank/DDBJ databases">
        <authorList>
            <person name="Evans L.H."/>
            <person name="Alamgir A."/>
            <person name="Owens N."/>
            <person name="Weber N.D."/>
            <person name="Virtaneva K."/>
            <person name="Barbian K."/>
            <person name="Babar A."/>
            <person name="Rosenke K."/>
        </authorList>
    </citation>
    <scope>NUCLEOTIDE SEQUENCE</scope>
    <source>
        <strain evidence="4">86</strain>
    </source>
</reference>
<dbReference type="EMBL" id="FLUO01000001">
    <property type="protein sequence ID" value="SBW08226.1"/>
    <property type="molecule type" value="Genomic_DNA"/>
</dbReference>
<keyword evidence="1 2" id="KW-0597">Phosphoprotein</keyword>
<proteinExistence type="predicted"/>
<dbReference type="SMART" id="SM00448">
    <property type="entry name" value="REC"/>
    <property type="match status" value="1"/>
</dbReference>
<dbReference type="InterPro" id="IPR011006">
    <property type="entry name" value="CheY-like_superfamily"/>
</dbReference>
<gene>
    <name evidence="4" type="ORF">KL86APRO_12358</name>
</gene>
<organism evidence="4">
    <name type="scientific">uncultured Alphaproteobacteria bacterium</name>
    <dbReference type="NCBI Taxonomy" id="91750"/>
    <lineage>
        <taxon>Bacteria</taxon>
        <taxon>Pseudomonadati</taxon>
        <taxon>Pseudomonadota</taxon>
        <taxon>Alphaproteobacteria</taxon>
        <taxon>environmental samples</taxon>
    </lineage>
</organism>
<dbReference type="GO" id="GO:0000160">
    <property type="term" value="P:phosphorelay signal transduction system"/>
    <property type="evidence" value="ECO:0007669"/>
    <property type="project" value="InterPro"/>
</dbReference>
<dbReference type="PANTHER" id="PTHR44591:SF21">
    <property type="entry name" value="TWO-COMPONENT RESPONSE REGULATOR"/>
    <property type="match status" value="1"/>
</dbReference>
<dbReference type="AlphaFoldDB" id="A0A212K974"/>
<dbReference type="Gene3D" id="3.40.50.2300">
    <property type="match status" value="1"/>
</dbReference>
<dbReference type="Pfam" id="PF00072">
    <property type="entry name" value="Response_reg"/>
    <property type="match status" value="1"/>
</dbReference>
<dbReference type="CDD" id="cd17546">
    <property type="entry name" value="REC_hyHK_CKI1_RcsC-like"/>
    <property type="match status" value="1"/>
</dbReference>
<protein>
    <recommendedName>
        <fullName evidence="3">Response regulatory domain-containing protein</fullName>
    </recommendedName>
</protein>
<dbReference type="InterPro" id="IPR001789">
    <property type="entry name" value="Sig_transdc_resp-reg_receiver"/>
</dbReference>
<sequence>MPTILIVDDNHLACEAISLVLESAGYTVRQAHRVAEAVEAVDADCPDLAIVDLSMPDGNGVDLIRTLHQGHPHLPIILYSGFFTPEDDAEKRANRMDGVVAVFKKPLRNNDLLTAIRRALGPVEG</sequence>
<feature type="domain" description="Response regulatory" evidence="3">
    <location>
        <begin position="3"/>
        <end position="120"/>
    </location>
</feature>
<evidence type="ECO:0000256" key="2">
    <source>
        <dbReference type="PROSITE-ProRule" id="PRU00169"/>
    </source>
</evidence>